<evidence type="ECO:0000256" key="6">
    <source>
        <dbReference type="ARBA" id="ARBA00022692"/>
    </source>
</evidence>
<dbReference type="GO" id="GO:0005789">
    <property type="term" value="C:endoplasmic reticulum membrane"/>
    <property type="evidence" value="ECO:0007669"/>
    <property type="project" value="UniProtKB-SubCell"/>
</dbReference>
<evidence type="ECO:0000256" key="8">
    <source>
        <dbReference type="ARBA" id="ARBA00022824"/>
    </source>
</evidence>
<dbReference type="AlphaFoldDB" id="A0A7H9AZM7"/>
<evidence type="ECO:0000313" key="15">
    <source>
        <dbReference type="Proteomes" id="UP000509704"/>
    </source>
</evidence>
<proteinExistence type="inferred from homology"/>
<evidence type="ECO:0000256" key="7">
    <source>
        <dbReference type="ARBA" id="ARBA00022729"/>
    </source>
</evidence>
<dbReference type="OrthoDB" id="27095at2759"/>
<dbReference type="EMBL" id="CP058605">
    <property type="protein sequence ID" value="QLG71544.1"/>
    <property type="molecule type" value="Genomic_DNA"/>
</dbReference>
<evidence type="ECO:0000256" key="4">
    <source>
        <dbReference type="ARBA" id="ARBA00020106"/>
    </source>
</evidence>
<dbReference type="GeneID" id="59235206"/>
<keyword evidence="6" id="KW-0812">Transmembrane</keyword>
<evidence type="ECO:0000313" key="14">
    <source>
        <dbReference type="EMBL" id="QLG71544.1"/>
    </source>
</evidence>
<dbReference type="RefSeq" id="XP_037143272.1">
    <property type="nucleotide sequence ID" value="XM_037287377.1"/>
</dbReference>
<keyword evidence="7 13" id="KW-0732">Signal</keyword>
<dbReference type="Pfam" id="PF17081">
    <property type="entry name" value="SOP4"/>
    <property type="match status" value="1"/>
</dbReference>
<evidence type="ECO:0000256" key="10">
    <source>
        <dbReference type="ARBA" id="ARBA00022989"/>
    </source>
</evidence>
<reference evidence="14 15" key="1">
    <citation type="submission" date="2020-07" db="EMBL/GenBank/DDBJ databases">
        <title>The yeast mating-type switching endonuclease HO is a domesticated member of an unorthodox homing genetic element family.</title>
        <authorList>
            <person name="Coughlan A.Y."/>
            <person name="Lombardi L."/>
            <person name="Braun-Galleani S."/>
            <person name="Martos A.R."/>
            <person name="Galeote V."/>
            <person name="Bigey F."/>
            <person name="Dequin S."/>
            <person name="Byrne K.P."/>
            <person name="Wolfe K.H."/>
        </authorList>
    </citation>
    <scope>NUCLEOTIDE SEQUENCE [LARGE SCALE GENOMIC DNA]</scope>
    <source>
        <strain evidence="14 15">NRRL Y-6702</strain>
    </source>
</reference>
<keyword evidence="11" id="KW-0472">Membrane</keyword>
<comment type="similarity">
    <text evidence="3">Belongs to the SOP4 family.</text>
</comment>
<keyword evidence="10" id="KW-1133">Transmembrane helix</keyword>
<keyword evidence="8" id="KW-0256">Endoplasmic reticulum</keyword>
<dbReference type="InterPro" id="IPR031395">
    <property type="entry name" value="Sop4"/>
</dbReference>
<evidence type="ECO:0000256" key="3">
    <source>
        <dbReference type="ARBA" id="ARBA00007486"/>
    </source>
</evidence>
<name>A0A7H9AZM7_ZYGMR</name>
<protein>
    <recommendedName>
        <fullName evidence="4">Protein SOP4</fullName>
    </recommendedName>
</protein>
<evidence type="ECO:0000256" key="11">
    <source>
        <dbReference type="ARBA" id="ARBA00023136"/>
    </source>
</evidence>
<evidence type="ECO:0000256" key="12">
    <source>
        <dbReference type="ARBA" id="ARBA00023180"/>
    </source>
</evidence>
<sequence>MLHFLVFVCLQLISISAASIRGRLDIGLSNITGATLSRTHFRLNQIGNYSNEVGYTATSHLKNTLGDFEFQDMPLNHGTNETTYFVLALGSLDFNLKPNRILCEFINIDENGTEYQFNAYKNIFGKEFFPSPDITFPEKLESVETEPFIPISLVNRAPLRLYYQQQNKGLFTGGPFARLLDTTWKQAIAVTFVALLALPVLLEKFDPETAQAIKEEKLKKQREKYQIE</sequence>
<gene>
    <name evidence="14" type="ORF">HG535_0B05880</name>
</gene>
<feature type="chain" id="PRO_5028863662" description="Protein SOP4" evidence="13">
    <location>
        <begin position="18"/>
        <end position="228"/>
    </location>
</feature>
<evidence type="ECO:0000256" key="2">
    <source>
        <dbReference type="ARBA" id="ARBA00004115"/>
    </source>
</evidence>
<keyword evidence="15" id="KW-1185">Reference proteome</keyword>
<evidence type="ECO:0000256" key="5">
    <source>
        <dbReference type="ARBA" id="ARBA00022448"/>
    </source>
</evidence>
<evidence type="ECO:0000256" key="1">
    <source>
        <dbReference type="ARBA" id="ARBA00002205"/>
    </source>
</evidence>
<evidence type="ECO:0000256" key="13">
    <source>
        <dbReference type="SAM" id="SignalP"/>
    </source>
</evidence>
<keyword evidence="5" id="KW-0813">Transport</keyword>
<evidence type="ECO:0000256" key="9">
    <source>
        <dbReference type="ARBA" id="ARBA00022927"/>
    </source>
</evidence>
<dbReference type="Proteomes" id="UP000509704">
    <property type="component" value="Chromosome 2"/>
</dbReference>
<keyword evidence="9" id="KW-0653">Protein transport</keyword>
<organism evidence="14 15">
    <name type="scientific">Zygotorulaspora mrakii</name>
    <name type="common">Zygosaccharomyces mrakii</name>
    <dbReference type="NCBI Taxonomy" id="42260"/>
    <lineage>
        <taxon>Eukaryota</taxon>
        <taxon>Fungi</taxon>
        <taxon>Dikarya</taxon>
        <taxon>Ascomycota</taxon>
        <taxon>Saccharomycotina</taxon>
        <taxon>Saccharomycetes</taxon>
        <taxon>Saccharomycetales</taxon>
        <taxon>Saccharomycetaceae</taxon>
        <taxon>Zygotorulaspora</taxon>
    </lineage>
</organism>
<comment type="function">
    <text evidence="1">Involved in the export of PMA1, possibly through the monitoring or assisting of PMA1 folding and acquisition of competence to enter vesicles.</text>
</comment>
<dbReference type="KEGG" id="zmk:HG535_0B05880"/>
<keyword evidence="12" id="KW-0325">Glycoprotein</keyword>
<accession>A0A7H9AZM7</accession>
<feature type="signal peptide" evidence="13">
    <location>
        <begin position="1"/>
        <end position="17"/>
    </location>
</feature>
<dbReference type="GO" id="GO:0015031">
    <property type="term" value="P:protein transport"/>
    <property type="evidence" value="ECO:0007669"/>
    <property type="project" value="UniProtKB-KW"/>
</dbReference>
<comment type="subcellular location">
    <subcellularLocation>
        <location evidence="2">Endoplasmic reticulum membrane</location>
        <topology evidence="2">Single-pass type I membrane protein</topology>
    </subcellularLocation>
</comment>